<dbReference type="PANTHER" id="PTHR34566">
    <property type="entry name" value="ALTERED INHERITANCE OF MITOCHONDRIA PROTEIN"/>
    <property type="match status" value="1"/>
</dbReference>
<dbReference type="OMA" id="CAGYSIF"/>
<feature type="domain" description="DUF8204" evidence="2">
    <location>
        <begin position="35"/>
        <end position="121"/>
    </location>
</feature>
<evidence type="ECO:0000259" key="2">
    <source>
        <dbReference type="Pfam" id="PF26631"/>
    </source>
</evidence>
<accession>D8T1C6</accession>
<dbReference type="EMBL" id="GL377662">
    <property type="protein sequence ID" value="EFJ09525.1"/>
    <property type="molecule type" value="Genomic_DNA"/>
</dbReference>
<dbReference type="AlphaFoldDB" id="D8T1C6"/>
<organism evidence="4">
    <name type="scientific">Selaginella moellendorffii</name>
    <name type="common">Spikemoss</name>
    <dbReference type="NCBI Taxonomy" id="88036"/>
    <lineage>
        <taxon>Eukaryota</taxon>
        <taxon>Viridiplantae</taxon>
        <taxon>Streptophyta</taxon>
        <taxon>Embryophyta</taxon>
        <taxon>Tracheophyta</taxon>
        <taxon>Lycopodiopsida</taxon>
        <taxon>Selaginellales</taxon>
        <taxon>Selaginellaceae</taxon>
        <taxon>Selaginella</taxon>
    </lineage>
</organism>
<dbReference type="PANTHER" id="PTHR34566:SF2">
    <property type="entry name" value="ALTERED INHERITANCE OF MITOCHONDRIA PROTEIN"/>
    <property type="match status" value="1"/>
</dbReference>
<dbReference type="InParanoid" id="D8T1C6"/>
<feature type="region of interest" description="Disordered" evidence="1">
    <location>
        <begin position="128"/>
        <end position="152"/>
    </location>
</feature>
<feature type="compositionally biased region" description="Polar residues" evidence="1">
    <location>
        <begin position="133"/>
        <end position="147"/>
    </location>
</feature>
<gene>
    <name evidence="3" type="ORF">SELMODRAFT_129780</name>
</gene>
<evidence type="ECO:0000313" key="3">
    <source>
        <dbReference type="EMBL" id="EFJ09525.1"/>
    </source>
</evidence>
<protein>
    <recommendedName>
        <fullName evidence="2">DUF8204 domain-containing protein</fullName>
    </recommendedName>
</protein>
<proteinExistence type="predicted"/>
<dbReference type="Gramene" id="EFJ09525">
    <property type="protein sequence ID" value="EFJ09525"/>
    <property type="gene ID" value="SELMODRAFT_129780"/>
</dbReference>
<name>D8T1C6_SELML</name>
<dbReference type="HOGENOM" id="CLU_105226_2_0_1"/>
<evidence type="ECO:0000313" key="4">
    <source>
        <dbReference type="Proteomes" id="UP000001514"/>
    </source>
</evidence>
<sequence length="217" mass="24104">MKDEDTESSTSTNSNSNSASSLDRPIDRPAVIRSGKSCTGCLYHSSYRKENGRNPLCVGLSRSEKQAYKGNNPHLEALNDEKRLFEFKYACLGYSVYKQSTPAGAGQDRRVELPACLGIEMQLLDPRKAPQHAHQTVPGQMPGQLSDQADAHEGQERRNHWIFALLVSIGKTSLFPRRFFRTAGLIATAVGHNLSRVAGSIKTGLDDIFYPDRRRPK</sequence>
<feature type="region of interest" description="Disordered" evidence="1">
    <location>
        <begin position="1"/>
        <end position="26"/>
    </location>
</feature>
<dbReference type="FunCoup" id="D8T1C6">
    <property type="interactions" value="1454"/>
</dbReference>
<dbReference type="eggNOG" id="ENOG502RY6N">
    <property type="taxonomic scope" value="Eukaryota"/>
</dbReference>
<keyword evidence="4" id="KW-1185">Reference proteome</keyword>
<dbReference type="InterPro" id="IPR058517">
    <property type="entry name" value="DUF8204"/>
</dbReference>
<evidence type="ECO:0000256" key="1">
    <source>
        <dbReference type="SAM" id="MobiDB-lite"/>
    </source>
</evidence>
<dbReference type="KEGG" id="smo:SELMODRAFT_129780"/>
<reference evidence="3 4" key="1">
    <citation type="journal article" date="2011" name="Science">
        <title>The Selaginella genome identifies genetic changes associated with the evolution of vascular plants.</title>
        <authorList>
            <person name="Banks J.A."/>
            <person name="Nishiyama T."/>
            <person name="Hasebe M."/>
            <person name="Bowman J.L."/>
            <person name="Gribskov M."/>
            <person name="dePamphilis C."/>
            <person name="Albert V.A."/>
            <person name="Aono N."/>
            <person name="Aoyama T."/>
            <person name="Ambrose B.A."/>
            <person name="Ashton N.W."/>
            <person name="Axtell M.J."/>
            <person name="Barker E."/>
            <person name="Barker M.S."/>
            <person name="Bennetzen J.L."/>
            <person name="Bonawitz N.D."/>
            <person name="Chapple C."/>
            <person name="Cheng C."/>
            <person name="Correa L.G."/>
            <person name="Dacre M."/>
            <person name="DeBarry J."/>
            <person name="Dreyer I."/>
            <person name="Elias M."/>
            <person name="Engstrom E.M."/>
            <person name="Estelle M."/>
            <person name="Feng L."/>
            <person name="Finet C."/>
            <person name="Floyd S.K."/>
            <person name="Frommer W.B."/>
            <person name="Fujita T."/>
            <person name="Gramzow L."/>
            <person name="Gutensohn M."/>
            <person name="Harholt J."/>
            <person name="Hattori M."/>
            <person name="Heyl A."/>
            <person name="Hirai T."/>
            <person name="Hiwatashi Y."/>
            <person name="Ishikawa M."/>
            <person name="Iwata M."/>
            <person name="Karol K.G."/>
            <person name="Koehler B."/>
            <person name="Kolukisaoglu U."/>
            <person name="Kubo M."/>
            <person name="Kurata T."/>
            <person name="Lalonde S."/>
            <person name="Li K."/>
            <person name="Li Y."/>
            <person name="Litt A."/>
            <person name="Lyons E."/>
            <person name="Manning G."/>
            <person name="Maruyama T."/>
            <person name="Michael T.P."/>
            <person name="Mikami K."/>
            <person name="Miyazaki S."/>
            <person name="Morinaga S."/>
            <person name="Murata T."/>
            <person name="Mueller-Roeber B."/>
            <person name="Nelson D.R."/>
            <person name="Obara M."/>
            <person name="Oguri Y."/>
            <person name="Olmstead R.G."/>
            <person name="Onodera N."/>
            <person name="Petersen B.L."/>
            <person name="Pils B."/>
            <person name="Prigge M."/>
            <person name="Rensing S.A."/>
            <person name="Riano-Pachon D.M."/>
            <person name="Roberts A.W."/>
            <person name="Sato Y."/>
            <person name="Scheller H.V."/>
            <person name="Schulz B."/>
            <person name="Schulz C."/>
            <person name="Shakirov E.V."/>
            <person name="Shibagaki N."/>
            <person name="Shinohara N."/>
            <person name="Shippen D.E."/>
            <person name="Soerensen I."/>
            <person name="Sotooka R."/>
            <person name="Sugimoto N."/>
            <person name="Sugita M."/>
            <person name="Sumikawa N."/>
            <person name="Tanurdzic M."/>
            <person name="Theissen G."/>
            <person name="Ulvskov P."/>
            <person name="Wakazuki S."/>
            <person name="Weng J.K."/>
            <person name="Willats W.W."/>
            <person name="Wipf D."/>
            <person name="Wolf P.G."/>
            <person name="Yang L."/>
            <person name="Zimmer A.D."/>
            <person name="Zhu Q."/>
            <person name="Mitros T."/>
            <person name="Hellsten U."/>
            <person name="Loque D."/>
            <person name="Otillar R."/>
            <person name="Salamov A."/>
            <person name="Schmutz J."/>
            <person name="Shapiro H."/>
            <person name="Lindquist E."/>
            <person name="Lucas S."/>
            <person name="Rokhsar D."/>
            <person name="Grigoriev I.V."/>
        </authorList>
    </citation>
    <scope>NUCLEOTIDE SEQUENCE [LARGE SCALE GENOMIC DNA]</scope>
</reference>
<dbReference type="Pfam" id="PF26631">
    <property type="entry name" value="DUF8204"/>
    <property type="match status" value="1"/>
</dbReference>
<feature type="compositionally biased region" description="Low complexity" evidence="1">
    <location>
        <begin position="8"/>
        <end position="21"/>
    </location>
</feature>
<dbReference type="STRING" id="88036.D8T1C6"/>
<dbReference type="Proteomes" id="UP000001514">
    <property type="component" value="Unassembled WGS sequence"/>
</dbReference>